<evidence type="ECO:0000313" key="2">
    <source>
        <dbReference type="EMBL" id="CAG7905998.1"/>
    </source>
</evidence>
<dbReference type="Gramene" id="A04p08990.2_BraZ1">
    <property type="protein sequence ID" value="A04p08990.2_BraZ1.CDS.1"/>
    <property type="gene ID" value="A04g08990.2_BraZ1"/>
</dbReference>
<accession>A0A8D9HU96</accession>
<dbReference type="Proteomes" id="UP000694005">
    <property type="component" value="Chromosome A04"/>
</dbReference>
<proteinExistence type="predicted"/>
<feature type="transmembrane region" description="Helical" evidence="1">
    <location>
        <begin position="145"/>
        <end position="164"/>
    </location>
</feature>
<dbReference type="PANTHER" id="PTHR33248">
    <property type="entry name" value="ZINC ION-BINDING PROTEIN"/>
    <property type="match status" value="1"/>
</dbReference>
<evidence type="ECO:0008006" key="4">
    <source>
        <dbReference type="Google" id="ProtNLM"/>
    </source>
</evidence>
<evidence type="ECO:0000313" key="3">
    <source>
        <dbReference type="Proteomes" id="UP000694005"/>
    </source>
</evidence>
<sequence>MENIKPGHSLHLFINIKGQWHLLGSTATSQGPQCHCSQPTVLTIAWSDDNPGRRFYKCEEHGFVVWHDKEKSCSWQKKSLLEAREKILTQTEEIKALCAALRQANAKIAALEISRSSGPINETLKSIEDHVTVHINETERMVRKLILYSGGGFALAATLLVYCLKK</sequence>
<protein>
    <recommendedName>
        <fullName evidence="4">Zinc finger GRF-type domain-containing protein</fullName>
    </recommendedName>
</protein>
<evidence type="ECO:0000256" key="1">
    <source>
        <dbReference type="SAM" id="Phobius"/>
    </source>
</evidence>
<keyword evidence="1" id="KW-0812">Transmembrane</keyword>
<gene>
    <name evidence="2" type="ORF">BRAPAZ1V2_A04P08990.2</name>
</gene>
<organism evidence="2 3">
    <name type="scientific">Brassica campestris</name>
    <name type="common">Field mustard</name>
    <dbReference type="NCBI Taxonomy" id="3711"/>
    <lineage>
        <taxon>Eukaryota</taxon>
        <taxon>Viridiplantae</taxon>
        <taxon>Streptophyta</taxon>
        <taxon>Embryophyta</taxon>
        <taxon>Tracheophyta</taxon>
        <taxon>Spermatophyta</taxon>
        <taxon>Magnoliopsida</taxon>
        <taxon>eudicotyledons</taxon>
        <taxon>Gunneridae</taxon>
        <taxon>Pentapetalae</taxon>
        <taxon>rosids</taxon>
        <taxon>malvids</taxon>
        <taxon>Brassicales</taxon>
        <taxon>Brassicaceae</taxon>
        <taxon>Brassiceae</taxon>
        <taxon>Brassica</taxon>
    </lineage>
</organism>
<dbReference type="EMBL" id="LS974620">
    <property type="protein sequence ID" value="CAG7905998.1"/>
    <property type="molecule type" value="Genomic_DNA"/>
</dbReference>
<keyword evidence="1" id="KW-0472">Membrane</keyword>
<dbReference type="AlphaFoldDB" id="A0A8D9HU96"/>
<reference evidence="2 3" key="1">
    <citation type="submission" date="2021-07" db="EMBL/GenBank/DDBJ databases">
        <authorList>
            <consortium name="Genoscope - CEA"/>
            <person name="William W."/>
        </authorList>
    </citation>
    <scope>NUCLEOTIDE SEQUENCE [LARGE SCALE GENOMIC DNA]</scope>
</reference>
<name>A0A8D9HU96_BRACM</name>
<keyword evidence="1" id="KW-1133">Transmembrane helix</keyword>